<dbReference type="PANTHER" id="PTHR44196:SF1">
    <property type="entry name" value="DEHYDROGENASE_REDUCTASE SDR FAMILY MEMBER 7B"/>
    <property type="match status" value="1"/>
</dbReference>
<dbReference type="InterPro" id="IPR002347">
    <property type="entry name" value="SDR_fam"/>
</dbReference>
<organism evidence="3 4">
    <name type="scientific">Vibrio hangzhouensis</name>
    <dbReference type="NCBI Taxonomy" id="462991"/>
    <lineage>
        <taxon>Bacteria</taxon>
        <taxon>Pseudomonadati</taxon>
        <taxon>Pseudomonadota</taxon>
        <taxon>Gammaproteobacteria</taxon>
        <taxon>Vibrionales</taxon>
        <taxon>Vibrionaceae</taxon>
        <taxon>Vibrio</taxon>
    </lineage>
</organism>
<dbReference type="AlphaFoldDB" id="A0A1H5ZW67"/>
<dbReference type="RefSeq" id="WP_103880951.1">
    <property type="nucleotide sequence ID" value="NZ_FNVG01000013.1"/>
</dbReference>
<keyword evidence="4" id="KW-1185">Reference proteome</keyword>
<dbReference type="PRINTS" id="PR00081">
    <property type="entry name" value="GDHRDH"/>
</dbReference>
<evidence type="ECO:0000313" key="3">
    <source>
        <dbReference type="EMBL" id="SEG40679.1"/>
    </source>
</evidence>
<gene>
    <name evidence="3" type="ORF">SAMN04488244_11351</name>
</gene>
<proteinExistence type="inferred from homology"/>
<dbReference type="Proteomes" id="UP000236721">
    <property type="component" value="Unassembled WGS sequence"/>
</dbReference>
<evidence type="ECO:0000256" key="1">
    <source>
        <dbReference type="ARBA" id="ARBA00006484"/>
    </source>
</evidence>
<dbReference type="OrthoDB" id="335726at2"/>
<dbReference type="InterPro" id="IPR020904">
    <property type="entry name" value="Sc_DH/Rdtase_CS"/>
</dbReference>
<protein>
    <submittedName>
        <fullName evidence="3">Short-chain dehydrogenase</fullName>
    </submittedName>
</protein>
<dbReference type="PANTHER" id="PTHR44196">
    <property type="entry name" value="DEHYDROGENASE/REDUCTASE SDR FAMILY MEMBER 7B"/>
    <property type="match status" value="1"/>
</dbReference>
<dbReference type="Pfam" id="PF00106">
    <property type="entry name" value="adh_short"/>
    <property type="match status" value="1"/>
</dbReference>
<sequence>METRHQSILITGASSGIGRQLALDYAAQGIRVYACGRSAERLAYLQTLSENIVPLSFDVTERGQVRDTLADLSPLPTLWVINAGDCEYIDDGVIDAALIERVMQVNVVGTANVLEAIQSHLGQAHHVVIVSSIAGEVALPRAEAYGASKAAITYLARTLQLDWKPRGVKVSCVFPGFVKTPLTDKNDFDMPMIVTTEDASVAIRKGIDKQQSSIYFPKRFTSLFRIISLFPFRWQTWLVSRLIAN</sequence>
<evidence type="ECO:0000256" key="2">
    <source>
        <dbReference type="ARBA" id="ARBA00023002"/>
    </source>
</evidence>
<dbReference type="GO" id="GO:0016491">
    <property type="term" value="F:oxidoreductase activity"/>
    <property type="evidence" value="ECO:0007669"/>
    <property type="project" value="UniProtKB-KW"/>
</dbReference>
<dbReference type="GO" id="GO:0016020">
    <property type="term" value="C:membrane"/>
    <property type="evidence" value="ECO:0007669"/>
    <property type="project" value="TreeGrafter"/>
</dbReference>
<dbReference type="PROSITE" id="PS00061">
    <property type="entry name" value="ADH_SHORT"/>
    <property type="match status" value="1"/>
</dbReference>
<reference evidence="4" key="1">
    <citation type="submission" date="2016-10" db="EMBL/GenBank/DDBJ databases">
        <authorList>
            <person name="Varghese N."/>
            <person name="Submissions S."/>
        </authorList>
    </citation>
    <scope>NUCLEOTIDE SEQUENCE [LARGE SCALE GENOMIC DNA]</scope>
    <source>
        <strain evidence="4">CGMCC 1.7062</strain>
    </source>
</reference>
<dbReference type="Gene3D" id="3.40.50.720">
    <property type="entry name" value="NAD(P)-binding Rossmann-like Domain"/>
    <property type="match status" value="1"/>
</dbReference>
<dbReference type="InterPro" id="IPR036291">
    <property type="entry name" value="NAD(P)-bd_dom_sf"/>
</dbReference>
<dbReference type="EMBL" id="FNVG01000013">
    <property type="protein sequence ID" value="SEG40679.1"/>
    <property type="molecule type" value="Genomic_DNA"/>
</dbReference>
<comment type="similarity">
    <text evidence="1">Belongs to the short-chain dehydrogenases/reductases (SDR) family.</text>
</comment>
<keyword evidence="2" id="KW-0560">Oxidoreductase</keyword>
<dbReference type="SUPFAM" id="SSF51735">
    <property type="entry name" value="NAD(P)-binding Rossmann-fold domains"/>
    <property type="match status" value="1"/>
</dbReference>
<name>A0A1H5ZW67_9VIBR</name>
<evidence type="ECO:0000313" key="4">
    <source>
        <dbReference type="Proteomes" id="UP000236721"/>
    </source>
</evidence>
<accession>A0A1H5ZW67</accession>